<dbReference type="CDD" id="cd08953">
    <property type="entry name" value="KR_2_SDR_x"/>
    <property type="match status" value="1"/>
</dbReference>
<evidence type="ECO:0000313" key="8">
    <source>
        <dbReference type="EMBL" id="SDZ47155.1"/>
    </source>
</evidence>
<keyword evidence="1" id="KW-0596">Phosphopantetheine</keyword>
<dbReference type="SUPFAM" id="SSF47336">
    <property type="entry name" value="ACP-like"/>
    <property type="match status" value="1"/>
</dbReference>
<evidence type="ECO:0000259" key="5">
    <source>
        <dbReference type="PROSITE" id="PS50075"/>
    </source>
</evidence>
<dbReference type="InterPro" id="IPR016039">
    <property type="entry name" value="Thiolase-like"/>
</dbReference>
<dbReference type="InterPro" id="IPR018201">
    <property type="entry name" value="Ketoacyl_synth_AS"/>
</dbReference>
<dbReference type="InterPro" id="IPR014043">
    <property type="entry name" value="Acyl_transferase_dom"/>
</dbReference>
<keyword evidence="3 8" id="KW-0808">Transferase</keyword>
<dbReference type="GO" id="GO:0006633">
    <property type="term" value="P:fatty acid biosynthetic process"/>
    <property type="evidence" value="ECO:0007669"/>
    <property type="project" value="InterPro"/>
</dbReference>
<dbReference type="GO" id="GO:0005886">
    <property type="term" value="C:plasma membrane"/>
    <property type="evidence" value="ECO:0007669"/>
    <property type="project" value="TreeGrafter"/>
</dbReference>
<dbReference type="GO" id="GO:0031177">
    <property type="term" value="F:phosphopantetheine binding"/>
    <property type="evidence" value="ECO:0007669"/>
    <property type="project" value="InterPro"/>
</dbReference>
<dbReference type="SUPFAM" id="SSF52151">
    <property type="entry name" value="FabD/lysophospholipase-like"/>
    <property type="match status" value="1"/>
</dbReference>
<reference evidence="9" key="1">
    <citation type="submission" date="2016-10" db="EMBL/GenBank/DDBJ databases">
        <authorList>
            <person name="Varghese N."/>
            <person name="Submissions S."/>
        </authorList>
    </citation>
    <scope>NUCLEOTIDE SEQUENCE [LARGE SCALE GENOMIC DNA]</scope>
    <source>
        <strain evidence="9">DSM 44718</strain>
    </source>
</reference>
<dbReference type="InterPro" id="IPR049900">
    <property type="entry name" value="PKS_mFAS_DH"/>
</dbReference>
<dbReference type="InterPro" id="IPR032821">
    <property type="entry name" value="PKS_assoc"/>
</dbReference>
<dbReference type="Gene3D" id="3.10.129.110">
    <property type="entry name" value="Polyketide synthase dehydratase"/>
    <property type="match status" value="1"/>
</dbReference>
<dbReference type="SUPFAM" id="SSF55048">
    <property type="entry name" value="Probable ACP-binding domain of malonyl-CoA ACP transacylase"/>
    <property type="match status" value="1"/>
</dbReference>
<evidence type="ECO:0000256" key="2">
    <source>
        <dbReference type="ARBA" id="ARBA00022553"/>
    </source>
</evidence>
<dbReference type="Gene3D" id="1.10.1200.10">
    <property type="entry name" value="ACP-like"/>
    <property type="match status" value="1"/>
</dbReference>
<feature type="active site" description="Proton acceptor; for dehydratase activity" evidence="4">
    <location>
        <position position="1370"/>
    </location>
</feature>
<dbReference type="Pfam" id="PF02801">
    <property type="entry name" value="Ketoacyl-synt_C"/>
    <property type="match status" value="1"/>
</dbReference>
<dbReference type="GO" id="GO:0004312">
    <property type="term" value="F:fatty acid synthase activity"/>
    <property type="evidence" value="ECO:0007669"/>
    <property type="project" value="TreeGrafter"/>
</dbReference>
<evidence type="ECO:0000256" key="3">
    <source>
        <dbReference type="ARBA" id="ARBA00022679"/>
    </source>
</evidence>
<dbReference type="InterPro" id="IPR016035">
    <property type="entry name" value="Acyl_Trfase/lysoPLipase"/>
</dbReference>
<dbReference type="InterPro" id="IPR036291">
    <property type="entry name" value="NAD(P)-bd_dom_sf"/>
</dbReference>
<dbReference type="CDD" id="cd00833">
    <property type="entry name" value="PKS"/>
    <property type="match status" value="1"/>
</dbReference>
<dbReference type="InterPro" id="IPR009081">
    <property type="entry name" value="PP-bd_ACP"/>
</dbReference>
<feature type="domain" description="Carrier" evidence="5">
    <location>
        <begin position="1712"/>
        <end position="1787"/>
    </location>
</feature>
<dbReference type="InterPro" id="IPR020841">
    <property type="entry name" value="PKS_Beta-ketoAc_synthase_dom"/>
</dbReference>
<evidence type="ECO:0000313" key="9">
    <source>
        <dbReference type="Proteomes" id="UP000199632"/>
    </source>
</evidence>
<dbReference type="InterPro" id="IPR001227">
    <property type="entry name" value="Ac_transferase_dom_sf"/>
</dbReference>
<evidence type="ECO:0000259" key="6">
    <source>
        <dbReference type="PROSITE" id="PS52004"/>
    </source>
</evidence>
<dbReference type="InterPro" id="IPR057326">
    <property type="entry name" value="KR_dom"/>
</dbReference>
<feature type="active site" description="Proton donor; for dehydratase activity" evidence="4">
    <location>
        <position position="1538"/>
    </location>
</feature>
<dbReference type="InterPro" id="IPR049490">
    <property type="entry name" value="C883_1060-like_KR_N"/>
</dbReference>
<dbReference type="SUPFAM" id="SSF53901">
    <property type="entry name" value="Thiolase-like"/>
    <property type="match status" value="1"/>
</dbReference>
<dbReference type="Pfam" id="PF08659">
    <property type="entry name" value="KR"/>
    <property type="match status" value="1"/>
</dbReference>
<dbReference type="STRING" id="137265.SAMN05421684_5412"/>
<accession>A0A1H3TBS4</accession>
<dbReference type="RefSeq" id="WP_090798779.1">
    <property type="nucleotide sequence ID" value="NZ_BOND01000002.1"/>
</dbReference>
<evidence type="ECO:0000256" key="4">
    <source>
        <dbReference type="PROSITE-ProRule" id="PRU01363"/>
    </source>
</evidence>
<evidence type="ECO:0000259" key="7">
    <source>
        <dbReference type="PROSITE" id="PS52019"/>
    </source>
</evidence>
<dbReference type="SMART" id="SM01294">
    <property type="entry name" value="PKS_PP_betabranch"/>
    <property type="match status" value="1"/>
</dbReference>
<dbReference type="GO" id="GO:0005737">
    <property type="term" value="C:cytoplasm"/>
    <property type="evidence" value="ECO:0007669"/>
    <property type="project" value="TreeGrafter"/>
</dbReference>
<dbReference type="PROSITE" id="PS52004">
    <property type="entry name" value="KS3_2"/>
    <property type="match status" value="1"/>
</dbReference>
<dbReference type="Gene3D" id="3.40.47.10">
    <property type="match status" value="1"/>
</dbReference>
<dbReference type="SUPFAM" id="SSF51735">
    <property type="entry name" value="NAD(P)-binding Rossmann-fold domains"/>
    <property type="match status" value="2"/>
</dbReference>
<dbReference type="SMART" id="SM00823">
    <property type="entry name" value="PKS_PP"/>
    <property type="match status" value="1"/>
</dbReference>
<dbReference type="InterPro" id="IPR016036">
    <property type="entry name" value="Malonyl_transacylase_ACP-bd"/>
</dbReference>
<dbReference type="InterPro" id="IPR050091">
    <property type="entry name" value="PKS_NRPS_Biosynth_Enz"/>
</dbReference>
<dbReference type="InterPro" id="IPR020807">
    <property type="entry name" value="PKS_DH"/>
</dbReference>
<dbReference type="Pfam" id="PF16197">
    <property type="entry name" value="KAsynt_C_assoc"/>
    <property type="match status" value="1"/>
</dbReference>
<dbReference type="Gene3D" id="3.40.50.720">
    <property type="entry name" value="NAD(P)-binding Rossmann-like Domain"/>
    <property type="match status" value="1"/>
</dbReference>
<dbReference type="Gene3D" id="3.30.70.3290">
    <property type="match status" value="1"/>
</dbReference>
<dbReference type="SMART" id="SM00827">
    <property type="entry name" value="PKS_AT"/>
    <property type="match status" value="1"/>
</dbReference>
<dbReference type="Proteomes" id="UP000199632">
    <property type="component" value="Unassembled WGS sequence"/>
</dbReference>
<dbReference type="InterPro" id="IPR042104">
    <property type="entry name" value="PKS_dehydratase_sf"/>
</dbReference>
<keyword evidence="9" id="KW-1185">Reference proteome</keyword>
<dbReference type="OrthoDB" id="3406074at2"/>
<organism evidence="8 9">
    <name type="scientific">Asanoa ishikariensis</name>
    <dbReference type="NCBI Taxonomy" id="137265"/>
    <lineage>
        <taxon>Bacteria</taxon>
        <taxon>Bacillati</taxon>
        <taxon>Actinomycetota</taxon>
        <taxon>Actinomycetes</taxon>
        <taxon>Micromonosporales</taxon>
        <taxon>Micromonosporaceae</taxon>
        <taxon>Asanoa</taxon>
    </lineage>
</organism>
<dbReference type="SMART" id="SM00822">
    <property type="entry name" value="PKS_KR"/>
    <property type="match status" value="1"/>
</dbReference>
<proteinExistence type="predicted"/>
<dbReference type="Pfam" id="PF21394">
    <property type="entry name" value="Beta-ketacyl_N"/>
    <property type="match status" value="1"/>
</dbReference>
<gene>
    <name evidence="8" type="ORF">SAMN05421684_5412</name>
</gene>
<dbReference type="Pfam" id="PF14765">
    <property type="entry name" value="PS-DH"/>
    <property type="match status" value="1"/>
</dbReference>
<dbReference type="InterPro" id="IPR020806">
    <property type="entry name" value="PKS_PP-bd"/>
</dbReference>
<dbReference type="PROSITE" id="PS00606">
    <property type="entry name" value="KS3_1"/>
    <property type="match status" value="1"/>
</dbReference>
<dbReference type="InterPro" id="IPR049551">
    <property type="entry name" value="PKS_DH_C"/>
</dbReference>
<name>A0A1H3TBS4_9ACTN</name>
<dbReference type="Pfam" id="PF00698">
    <property type="entry name" value="Acyl_transf_1"/>
    <property type="match status" value="1"/>
</dbReference>
<dbReference type="PROSITE" id="PS52019">
    <property type="entry name" value="PKS_MFAS_DH"/>
    <property type="match status" value="1"/>
</dbReference>
<dbReference type="PANTHER" id="PTHR43775:SF37">
    <property type="entry name" value="SI:DKEY-61P9.11"/>
    <property type="match status" value="1"/>
</dbReference>
<dbReference type="PANTHER" id="PTHR43775">
    <property type="entry name" value="FATTY ACID SYNTHASE"/>
    <property type="match status" value="1"/>
</dbReference>
<dbReference type="InterPro" id="IPR049552">
    <property type="entry name" value="PKS_DH_N"/>
</dbReference>
<evidence type="ECO:0000256" key="1">
    <source>
        <dbReference type="ARBA" id="ARBA00022450"/>
    </source>
</evidence>
<dbReference type="InterPro" id="IPR013968">
    <property type="entry name" value="PKS_KR"/>
</dbReference>
<protein>
    <submittedName>
        <fullName evidence="8">Acyl transferase domain-containing protein</fullName>
    </submittedName>
</protein>
<dbReference type="InterPro" id="IPR014031">
    <property type="entry name" value="Ketoacyl_synth_C"/>
</dbReference>
<dbReference type="GO" id="GO:0071770">
    <property type="term" value="P:DIM/DIP cell wall layer assembly"/>
    <property type="evidence" value="ECO:0007669"/>
    <property type="project" value="TreeGrafter"/>
</dbReference>
<dbReference type="PROSITE" id="PS50075">
    <property type="entry name" value="CARRIER"/>
    <property type="match status" value="1"/>
</dbReference>
<dbReference type="EMBL" id="FNQB01000003">
    <property type="protein sequence ID" value="SDZ47155.1"/>
    <property type="molecule type" value="Genomic_DNA"/>
</dbReference>
<feature type="domain" description="PKS/mFAS DH" evidence="7">
    <location>
        <begin position="1325"/>
        <end position="1615"/>
    </location>
</feature>
<dbReference type="Pfam" id="PF00550">
    <property type="entry name" value="PP-binding"/>
    <property type="match status" value="1"/>
</dbReference>
<feature type="domain" description="Ketosynthase family 3 (KS3)" evidence="6">
    <location>
        <begin position="5"/>
        <end position="435"/>
    </location>
</feature>
<dbReference type="Pfam" id="PF00109">
    <property type="entry name" value="ketoacyl-synt"/>
    <property type="match status" value="1"/>
</dbReference>
<dbReference type="SMART" id="SM00825">
    <property type="entry name" value="PKS_KS"/>
    <property type="match status" value="1"/>
</dbReference>
<keyword evidence="2" id="KW-0597">Phosphoprotein</keyword>
<dbReference type="Gene3D" id="3.40.366.10">
    <property type="entry name" value="Malonyl-Coenzyme A Acyl Carrier Protein, domain 2"/>
    <property type="match status" value="1"/>
</dbReference>
<feature type="region of interest" description="C-terminal hotdog fold" evidence="4">
    <location>
        <begin position="1476"/>
        <end position="1615"/>
    </location>
</feature>
<dbReference type="SMART" id="SM00826">
    <property type="entry name" value="PKS_DH"/>
    <property type="match status" value="1"/>
</dbReference>
<dbReference type="InterPro" id="IPR036736">
    <property type="entry name" value="ACP-like_sf"/>
</dbReference>
<dbReference type="Pfam" id="PF21089">
    <property type="entry name" value="PKS_DH_N"/>
    <property type="match status" value="1"/>
</dbReference>
<dbReference type="GO" id="GO:0004315">
    <property type="term" value="F:3-oxoacyl-[acyl-carrier-protein] synthase activity"/>
    <property type="evidence" value="ECO:0007669"/>
    <property type="project" value="InterPro"/>
</dbReference>
<feature type="region of interest" description="N-terminal hotdog fold" evidence="4">
    <location>
        <begin position="1325"/>
        <end position="1464"/>
    </location>
</feature>
<sequence>MNDHVEPIAIIGMGARLPGARDVGEFWSNLRDGRETISFLEDEELLENGVSPHDLANPDYVKAVPLVPDVKSFDSGLFGMTAREADICDPALRLFLEVAHAAIENSGYDVTKVGDGFGVFSASGPCDYQDIYLRQSLKYKAADIFQMSTLNNTDYSATLAAYKLNLRGPAMTIVTACSSSLVSLHVACQSLRYGECDAAVVGGANVEAPYGQGHMWVPGAVRSRDGHCRPFDAHATGTMFGSGSAAVVLKRLSDAQRDNDNIRAVVLGSALNNDGSDKVSFSAPSITGQSSVIMEAMAMAGVQPSDISYVEAHGTATALGDPIEIAALSEAYRRLGGGDLPRDSIGIGSVKSNIGHLVWAAGVSQLVKVALALENEEIPPTVNFTEPNPKLELERTPLFVNDTLRPWPRVPGTPRRAGLSSLGIGGTNAHTILEEAPPRAVPAAYERPRIVVWSGRTRDAVDAGRGRLVDFFRGDGAAAFQDAASTLARGRTAHKVRAAAVGRDAAGAAAALESGAFATSEDAPPAERPLAFLFPGQGAQHSRMATDLYRQLPVFAGVMDRCLDGFRAHGLELHEPWQSAEPDALTDTRLAQPMLFAVEYALAATLRHWGLRPAALLGHSIGELTAAAVAEVFSFDDAIRLVAARANAMGDAPHGAMLSVPVPAAEVAAMLPDSLVVSVRNAPNQAVVAGAVDDVAAFERDLAARGIAARRLATSHAFHSPMMADAARAFGDSMRSIALHPPQIPIVSAATGATVTDEQATDPAFWADQVARPVHFDRALDTLLADPWTLVEVGPGHVLTGLARRHAGVRDKRSAVLPTLDAGRDDGPGELERVLDGVGRLWVAGHEVDWAGVDAEHEWQRVVVPGYPYQRKLHWVTPTTGPAAPRRADEAAEPAVEVEPPAAQPEQLAPATPFSTVTWIEAPAVAADRAEPGALTLAFLPADRAMGMTVLGPLLQSGTRVVRVRPGDRFSVSGDEFRVRPGVAADVEQVFAHLAADGRSPEVLIHAWGVPTWDYPTSRTVDEQLDLSFVSLLALVQHGTRRAVNGRFPRVVVLASRLADVSGVEALDPVKATLVGLTRTLAREAPGVVCKIIDIGPNTAEEALVAELATADGQELVALRGHRRWVPDEQPLDLAAPAAEPRPGGVYLITGGLGGLGLATGKALARTGWRPKLVLVGRTGLPADAEQVAERDPRLRHILDEIEEMTELGAQVRTMACDIGDPRQVNRVLDVVTAQFGPVNGVLHLAGVAGDGMLQLRAPGDARAVLHPKVLGTLVLETALQDRPPLDFFVSFSSRAALRGLTGSGDYAAANAVLDAYAAAGPGRHRRLSVNWPAWSTVGMAADHAHPAWLGPKQVELTFDADRDWILDEHRLDGRPVLPGTGHLDLVMTSFRGLDLISPDDAIMLEDAVFQNALVVDTPREVHVRFAPSRDSWRFEVRSRPVGAGDDEWSRHVEGRIAGCARKDDVRPPEPFLERLPEVEPPSLKPGPGRLFALGGRWQGIVRMWRSDDRRDRMVQLVLPDAYVGDLDTCQAHPALLDGASASVRDDLDDIHLPFMYRRAVFHRPFPQAMYSHVVRRPDKPGVLVADITVVAPDGTLLAEIEGYTMRKVGRHPRFLDQPAEAVATPEAPPVIVDTTPAPLADGIDPDEGGRLLTLLLGARTPHQVLVRPYVGGRPVPIAARAAAPVDLVTAAGPEPVLAVPLATAPEPTAGQPAGTVEAELSEMWREALGVDTLGPDDEFFELGGDSLSAVQLMRRVRERFGVQMSIGVLFDCPTVRALSVEITRLVAEG</sequence>
<dbReference type="InterPro" id="IPR014030">
    <property type="entry name" value="Ketoacyl_synth_N"/>
</dbReference>